<dbReference type="RefSeq" id="YP_010059033.1">
    <property type="nucleotide sequence ID" value="NC_054724.1"/>
</dbReference>
<name>A0A2P1JXB8_9CAUD</name>
<evidence type="ECO:0000256" key="1">
    <source>
        <dbReference type="SAM" id="Phobius"/>
    </source>
</evidence>
<dbReference type="KEGG" id="vg:64766264"/>
<dbReference type="EMBL" id="MG962366">
    <property type="protein sequence ID" value="AVO24960.1"/>
    <property type="molecule type" value="Genomic_DNA"/>
</dbReference>
<gene>
    <name evidence="2" type="primary">11</name>
    <name evidence="2" type="ORF">SEA_FINCH_11</name>
</gene>
<proteinExistence type="predicted"/>
<keyword evidence="1" id="KW-0812">Transmembrane</keyword>
<feature type="transmembrane region" description="Helical" evidence="1">
    <location>
        <begin position="54"/>
        <end position="71"/>
    </location>
</feature>
<keyword evidence="3" id="KW-1185">Reference proteome</keyword>
<reference evidence="3" key="1">
    <citation type="submission" date="2018-02" db="EMBL/GenBank/DDBJ databases">
        <authorList>
            <person name="Cohen D.B."/>
            <person name="Kent A.D."/>
        </authorList>
    </citation>
    <scope>NUCLEOTIDE SEQUENCE [LARGE SCALE GENOMIC DNA]</scope>
</reference>
<protein>
    <submittedName>
        <fullName evidence="2">Uncharacterized protein</fullName>
    </submittedName>
</protein>
<evidence type="ECO:0000313" key="3">
    <source>
        <dbReference type="Proteomes" id="UP000241290"/>
    </source>
</evidence>
<keyword evidence="1" id="KW-0472">Membrane</keyword>
<keyword evidence="1" id="KW-1133">Transmembrane helix</keyword>
<dbReference type="Proteomes" id="UP000241290">
    <property type="component" value="Genome"/>
</dbReference>
<sequence length="166" mass="17890">MTTDIVVRFGTSIMCLLVGFLAGRMTSKSTPVSTTGVGGEGAVMVSKPSRANQAFGVVLAIMAVFSVVSASESSSQMEHSAERQSQCNEEFRRVLNERAGYTQGFNNDVEALIKVVALNVATPQAERTEQMRADLEKAFVDFMDSAQENRAAKAANPYPDPRCDVS</sequence>
<dbReference type="GeneID" id="64766264"/>
<evidence type="ECO:0000313" key="2">
    <source>
        <dbReference type="EMBL" id="AVO24960.1"/>
    </source>
</evidence>
<feature type="transmembrane region" description="Helical" evidence="1">
    <location>
        <begin position="6"/>
        <end position="23"/>
    </location>
</feature>
<accession>A0A2P1JXB8</accession>
<organism evidence="2 3">
    <name type="scientific">Rhodococcus phage Finch</name>
    <dbReference type="NCBI Taxonomy" id="2094144"/>
    <lineage>
        <taxon>Viruses</taxon>
        <taxon>Duplodnaviria</taxon>
        <taxon>Heunggongvirae</taxon>
        <taxon>Uroviricota</taxon>
        <taxon>Caudoviricetes</taxon>
        <taxon>Finchvirus</taxon>
        <taxon>Finchvirus finch</taxon>
    </lineage>
</organism>